<proteinExistence type="predicted"/>
<evidence type="ECO:0000313" key="1">
    <source>
        <dbReference type="EMBL" id="KKM26540.1"/>
    </source>
</evidence>
<evidence type="ECO:0008006" key="2">
    <source>
        <dbReference type="Google" id="ProtNLM"/>
    </source>
</evidence>
<accession>A0A0F9LGD8</accession>
<dbReference type="AlphaFoldDB" id="A0A0F9LGD8"/>
<dbReference type="EMBL" id="LAZR01012494">
    <property type="protein sequence ID" value="KKM26540.1"/>
    <property type="molecule type" value="Genomic_DNA"/>
</dbReference>
<organism evidence="1">
    <name type="scientific">marine sediment metagenome</name>
    <dbReference type="NCBI Taxonomy" id="412755"/>
    <lineage>
        <taxon>unclassified sequences</taxon>
        <taxon>metagenomes</taxon>
        <taxon>ecological metagenomes</taxon>
    </lineage>
</organism>
<protein>
    <recommendedName>
        <fullName evidence="2">HEPN domain-containing protein</fullName>
    </recommendedName>
</protein>
<comment type="caution">
    <text evidence="1">The sequence shown here is derived from an EMBL/GenBank/DDBJ whole genome shotgun (WGS) entry which is preliminary data.</text>
</comment>
<gene>
    <name evidence="1" type="ORF">LCGC14_1583770</name>
</gene>
<reference evidence="1" key="1">
    <citation type="journal article" date="2015" name="Nature">
        <title>Complex archaea that bridge the gap between prokaryotes and eukaryotes.</title>
        <authorList>
            <person name="Spang A."/>
            <person name="Saw J.H."/>
            <person name="Jorgensen S.L."/>
            <person name="Zaremba-Niedzwiedzka K."/>
            <person name="Martijn J."/>
            <person name="Lind A.E."/>
            <person name="van Eijk R."/>
            <person name="Schleper C."/>
            <person name="Guy L."/>
            <person name="Ettema T.J."/>
        </authorList>
    </citation>
    <scope>NUCLEOTIDE SEQUENCE</scope>
</reference>
<sequence length="63" mass="7218">MQKGEVESAERRALNLFDKWNNVTDCVPEHCGYYYEFQGVIKDAVHCGIQQALNDIKPLDSET</sequence>
<name>A0A0F9LGD8_9ZZZZ</name>